<feature type="transmembrane region" description="Helical" evidence="1">
    <location>
        <begin position="96"/>
        <end position="116"/>
    </location>
</feature>
<dbReference type="Proteomes" id="UP000238479">
    <property type="component" value="Chromosome 6"/>
</dbReference>
<dbReference type="Gramene" id="PRQ24660">
    <property type="protein sequence ID" value="PRQ24660"/>
    <property type="gene ID" value="RchiOBHm_Chr6g0274861"/>
</dbReference>
<name>A0A2P6PRU7_ROSCH</name>
<dbReference type="EMBL" id="PDCK01000044">
    <property type="protein sequence ID" value="PRQ24660.1"/>
    <property type="molecule type" value="Genomic_DNA"/>
</dbReference>
<protein>
    <submittedName>
        <fullName evidence="2">Uncharacterized protein</fullName>
    </submittedName>
</protein>
<keyword evidence="1" id="KW-0472">Membrane</keyword>
<proteinExistence type="predicted"/>
<evidence type="ECO:0000256" key="1">
    <source>
        <dbReference type="SAM" id="Phobius"/>
    </source>
</evidence>
<dbReference type="AlphaFoldDB" id="A0A2P6PRU7"/>
<sequence>MSVTQLDVGVGLQGWFDLRWGYMIGVQKGGTWSQADGIGIGYFRQGKAELRLGAQRVFGCPIVDLGHFLFGLLKMGFCLGFIFFLDSHLGSRDSSWTPSSITFWIWIISYLGRRLLSIRRIILREIGKVGHTTASYLC</sequence>
<keyword evidence="1" id="KW-1133">Transmembrane helix</keyword>
<organism evidence="2 3">
    <name type="scientific">Rosa chinensis</name>
    <name type="common">China rose</name>
    <dbReference type="NCBI Taxonomy" id="74649"/>
    <lineage>
        <taxon>Eukaryota</taxon>
        <taxon>Viridiplantae</taxon>
        <taxon>Streptophyta</taxon>
        <taxon>Embryophyta</taxon>
        <taxon>Tracheophyta</taxon>
        <taxon>Spermatophyta</taxon>
        <taxon>Magnoliopsida</taxon>
        <taxon>eudicotyledons</taxon>
        <taxon>Gunneridae</taxon>
        <taxon>Pentapetalae</taxon>
        <taxon>rosids</taxon>
        <taxon>fabids</taxon>
        <taxon>Rosales</taxon>
        <taxon>Rosaceae</taxon>
        <taxon>Rosoideae</taxon>
        <taxon>Rosoideae incertae sedis</taxon>
        <taxon>Rosa</taxon>
    </lineage>
</organism>
<accession>A0A2P6PRU7</accession>
<gene>
    <name evidence="2" type="ORF">RchiOBHm_Chr6g0274861</name>
</gene>
<keyword evidence="1" id="KW-0812">Transmembrane</keyword>
<evidence type="ECO:0000313" key="3">
    <source>
        <dbReference type="Proteomes" id="UP000238479"/>
    </source>
</evidence>
<comment type="caution">
    <text evidence="2">The sequence shown here is derived from an EMBL/GenBank/DDBJ whole genome shotgun (WGS) entry which is preliminary data.</text>
</comment>
<evidence type="ECO:0000313" key="2">
    <source>
        <dbReference type="EMBL" id="PRQ24660.1"/>
    </source>
</evidence>
<keyword evidence="3" id="KW-1185">Reference proteome</keyword>
<reference evidence="2 3" key="1">
    <citation type="journal article" date="2018" name="Nat. Genet.">
        <title>The Rosa genome provides new insights in the design of modern roses.</title>
        <authorList>
            <person name="Bendahmane M."/>
        </authorList>
    </citation>
    <scope>NUCLEOTIDE SEQUENCE [LARGE SCALE GENOMIC DNA]</scope>
    <source>
        <strain evidence="3">cv. Old Blush</strain>
    </source>
</reference>
<feature type="transmembrane region" description="Helical" evidence="1">
    <location>
        <begin position="65"/>
        <end position="84"/>
    </location>
</feature>